<keyword evidence="1" id="KW-0677">Repeat</keyword>
<evidence type="ECO:0000256" key="3">
    <source>
        <dbReference type="PROSITE-ProRule" id="PRU00023"/>
    </source>
</evidence>
<evidence type="ECO:0000259" key="5">
    <source>
        <dbReference type="Pfam" id="PF24883"/>
    </source>
</evidence>
<evidence type="ECO:0000256" key="1">
    <source>
        <dbReference type="ARBA" id="ARBA00022737"/>
    </source>
</evidence>
<dbReference type="Pfam" id="PF24883">
    <property type="entry name" value="NPHP3_N"/>
    <property type="match status" value="1"/>
</dbReference>
<dbReference type="Pfam" id="PF13637">
    <property type="entry name" value="Ank_4"/>
    <property type="match status" value="1"/>
</dbReference>
<evidence type="ECO:0008006" key="8">
    <source>
        <dbReference type="Google" id="ProtNLM"/>
    </source>
</evidence>
<accession>A0A8H7E1L0</accession>
<reference evidence="6" key="1">
    <citation type="submission" date="2020-02" db="EMBL/GenBank/DDBJ databases">
        <authorList>
            <person name="Palmer J.M."/>
        </authorList>
    </citation>
    <scope>NUCLEOTIDE SEQUENCE</scope>
    <source>
        <strain evidence="6">EPUS1.4</strain>
        <tissue evidence="6">Thallus</tissue>
    </source>
</reference>
<evidence type="ECO:0000256" key="2">
    <source>
        <dbReference type="ARBA" id="ARBA00023043"/>
    </source>
</evidence>
<gene>
    <name evidence="6" type="ORF">GJ744_000951</name>
</gene>
<dbReference type="SMART" id="SM00248">
    <property type="entry name" value="ANK"/>
    <property type="match status" value="12"/>
</dbReference>
<dbReference type="PANTHER" id="PTHR24126">
    <property type="entry name" value="ANKYRIN REPEAT, PH AND SEC7 DOMAIN CONTAINING PROTEIN SECG-RELATED"/>
    <property type="match status" value="1"/>
</dbReference>
<feature type="repeat" description="ANK" evidence="3">
    <location>
        <begin position="1065"/>
        <end position="1097"/>
    </location>
</feature>
<feature type="repeat" description="ANK" evidence="3">
    <location>
        <begin position="892"/>
        <end position="924"/>
    </location>
</feature>
<proteinExistence type="predicted"/>
<evidence type="ECO:0000259" key="4">
    <source>
        <dbReference type="Pfam" id="PF22939"/>
    </source>
</evidence>
<dbReference type="Gene3D" id="3.40.50.300">
    <property type="entry name" value="P-loop containing nucleotide triphosphate hydrolases"/>
    <property type="match status" value="1"/>
</dbReference>
<feature type="repeat" description="ANK" evidence="3">
    <location>
        <begin position="826"/>
        <end position="858"/>
    </location>
</feature>
<feature type="repeat" description="ANK" evidence="3">
    <location>
        <begin position="925"/>
        <end position="957"/>
    </location>
</feature>
<protein>
    <recommendedName>
        <fullName evidence="8">Fungal N-terminal domain-containing protein</fullName>
    </recommendedName>
</protein>
<comment type="caution">
    <text evidence="6">The sequence shown here is derived from an EMBL/GenBank/DDBJ whole genome shotgun (WGS) entry which is preliminary data.</text>
</comment>
<dbReference type="EMBL" id="JAACFV010000110">
    <property type="protein sequence ID" value="KAF7505405.1"/>
    <property type="molecule type" value="Genomic_DNA"/>
</dbReference>
<sequence>MDPFTAATGIAGLIAVAIRTIQMLGEFAGLINEHKKHAESLHKELSLMTQVLDKLKSLIEQKHGGTLRSTDDADHKTIIGKAVLDCTRIIEQIQEKLREPVHRFKRAMAKLQWPFEQKDIKDMVEHLHRYTELFQLSLVVENCELLSKTFDAAYEGLNLQRDNCKQVERLSAGLPHMATVANVAKNTLQQTETLLKLLPTLLQDAFSDTKEARKEAEQRENERRMTEVLDWLCPSAALQKHEDIKARRAPGTGAWFLNMQEIVSWLSYDSDCYEVLCLGDPGVGKTNLASLVVDKLLDLRKNKDIAVVYLYCDYREQQAQTPVNCARNMLRQLSMQYHVLPPVVSEFYRRTHNETQDQSWYVELQEILCKVASKFAKCFFVVDALDEAEASSHLPGLLELLGVLRRSITRGTPKIFATGRKHGSAIQASFQEATRMTVTANKEDLKAIIEKAIADHQDPYRILDERLKEDIMVTLSTTAHGMCLLPVLQIRDILAQLTKSEVRRALRERSTNLPEVFKATIERILGLPADSRHGMTQRNVAARTLMWISHAKRVLTVTELQHVLAVRLDDSDLDRDNFIHPQSIIDGCFGLVEIDQESLSIRFVHYSLEEYLRSHDHGLFKNGDEEVTKICLKYLSLDSVKDLHIQNRQKFLQSLGDLAFLDYAATEWGFHATNVVPQDVKDVALPFLKSSPHLMSAARVRDHRSPYFRKWHQRMSVWAYSESDGAGISTCASFGLTNFVRFLICENKQPMLKARNMYGSTPLHEAALGGYESTAKLLLEYGANVLDLNIGKSTPLYLAVANGQVSMARLLLQQQSSDQLDIKAKDGWTALHKAVDIGNEEMVTLLLRSGAMVNSEDEKRMRPLHLAARKGYLEIVRLLVMSRAEVHCQACDGFTPLDYAVTSGHLEVAGMLLNNRARVEHRDMDKWTALHRAARGGHENLVALLLERGADVLAEDRKGEIPLHAAARSGSIRAIELLLNDKSGLKKEQLSKKERKGSTPRDVAFFTSHFGIHKILRKAEMHVQNQEHPLTIGDKIASAIESGKMEKLRRLLAERSCEIDALIDGRQPALHLAMQEEQPDIVNMLLNHGADINSTGYHNWTPLHIAASIGHLALTQLCLARGANVAALTDTAQTPLHKACSSKNVLVMKALLKAGADKNAKNQRGMGAIHIAAHQNNLDMVRLLVQDYGVSVWMVDNFGETAADWAARRGHLDLLQFLRSEEKKARQLEAALPIASTG</sequence>
<keyword evidence="2 3" id="KW-0040">ANK repeat</keyword>
<feature type="repeat" description="ANK" evidence="3">
    <location>
        <begin position="859"/>
        <end position="891"/>
    </location>
</feature>
<dbReference type="OrthoDB" id="195446at2759"/>
<dbReference type="GO" id="GO:0006357">
    <property type="term" value="P:regulation of transcription by RNA polymerase II"/>
    <property type="evidence" value="ECO:0007669"/>
    <property type="project" value="TreeGrafter"/>
</dbReference>
<dbReference type="Proteomes" id="UP000606974">
    <property type="component" value="Unassembled WGS sequence"/>
</dbReference>
<keyword evidence="7" id="KW-1185">Reference proteome</keyword>
<feature type="repeat" description="ANK" evidence="3">
    <location>
        <begin position="1131"/>
        <end position="1163"/>
    </location>
</feature>
<feature type="domain" description="GPI inositol-deacylase winged helix" evidence="4">
    <location>
        <begin position="535"/>
        <end position="616"/>
    </location>
</feature>
<dbReference type="InterPro" id="IPR027417">
    <property type="entry name" value="P-loop_NTPase"/>
</dbReference>
<dbReference type="Pfam" id="PF12796">
    <property type="entry name" value="Ank_2"/>
    <property type="match status" value="4"/>
</dbReference>
<dbReference type="PROSITE" id="PS50088">
    <property type="entry name" value="ANK_REPEAT"/>
    <property type="match status" value="9"/>
</dbReference>
<dbReference type="PANTHER" id="PTHR24126:SF52">
    <property type="entry name" value="SERINE_THREONINE-PROTEIN KINASE TNNI3K"/>
    <property type="match status" value="1"/>
</dbReference>
<dbReference type="Gene3D" id="1.25.40.20">
    <property type="entry name" value="Ankyrin repeat-containing domain"/>
    <property type="match status" value="4"/>
</dbReference>
<dbReference type="PROSITE" id="PS50297">
    <property type="entry name" value="ANK_REP_REGION"/>
    <property type="match status" value="9"/>
</dbReference>
<dbReference type="InterPro" id="IPR056884">
    <property type="entry name" value="NPHP3-like_N"/>
</dbReference>
<dbReference type="SUPFAM" id="SSF48403">
    <property type="entry name" value="Ankyrin repeat"/>
    <property type="match status" value="2"/>
</dbReference>
<dbReference type="InterPro" id="IPR002110">
    <property type="entry name" value="Ankyrin_rpt"/>
</dbReference>
<dbReference type="InterPro" id="IPR054471">
    <property type="entry name" value="GPIID_WHD"/>
</dbReference>
<dbReference type="GO" id="GO:0005634">
    <property type="term" value="C:nucleus"/>
    <property type="evidence" value="ECO:0007669"/>
    <property type="project" value="TreeGrafter"/>
</dbReference>
<evidence type="ECO:0000313" key="7">
    <source>
        <dbReference type="Proteomes" id="UP000606974"/>
    </source>
</evidence>
<feature type="repeat" description="ANK" evidence="3">
    <location>
        <begin position="958"/>
        <end position="980"/>
    </location>
</feature>
<dbReference type="PRINTS" id="PR01415">
    <property type="entry name" value="ANKYRIN"/>
</dbReference>
<dbReference type="GO" id="GO:0061629">
    <property type="term" value="F:RNA polymerase II-specific DNA-binding transcription factor binding"/>
    <property type="evidence" value="ECO:0007669"/>
    <property type="project" value="TreeGrafter"/>
</dbReference>
<feature type="repeat" description="ANK" evidence="3">
    <location>
        <begin position="1098"/>
        <end position="1130"/>
    </location>
</feature>
<name>A0A8H7E1L0_9EURO</name>
<evidence type="ECO:0000313" key="6">
    <source>
        <dbReference type="EMBL" id="KAF7505405.1"/>
    </source>
</evidence>
<dbReference type="InterPro" id="IPR036770">
    <property type="entry name" value="Ankyrin_rpt-contain_sf"/>
</dbReference>
<feature type="repeat" description="ANK" evidence="3">
    <location>
        <begin position="758"/>
        <end position="790"/>
    </location>
</feature>
<feature type="domain" description="Nephrocystin 3-like N-terminal" evidence="5">
    <location>
        <begin position="251"/>
        <end position="420"/>
    </location>
</feature>
<dbReference type="AlphaFoldDB" id="A0A8H7E1L0"/>
<dbReference type="Pfam" id="PF22939">
    <property type="entry name" value="WHD_GPIID"/>
    <property type="match status" value="1"/>
</dbReference>
<organism evidence="6 7">
    <name type="scientific">Endocarpon pusillum</name>
    <dbReference type="NCBI Taxonomy" id="364733"/>
    <lineage>
        <taxon>Eukaryota</taxon>
        <taxon>Fungi</taxon>
        <taxon>Dikarya</taxon>
        <taxon>Ascomycota</taxon>
        <taxon>Pezizomycotina</taxon>
        <taxon>Eurotiomycetes</taxon>
        <taxon>Chaetothyriomycetidae</taxon>
        <taxon>Verrucariales</taxon>
        <taxon>Verrucariaceae</taxon>
        <taxon>Endocarpon</taxon>
    </lineage>
</organism>
<dbReference type="SUPFAM" id="SSF52540">
    <property type="entry name" value="P-loop containing nucleoside triphosphate hydrolases"/>
    <property type="match status" value="1"/>
</dbReference>